<comment type="caution">
    <text evidence="2">The sequence shown here is derived from an EMBL/GenBank/DDBJ whole genome shotgun (WGS) entry which is preliminary data.</text>
</comment>
<gene>
    <name evidence="2" type="ORF">Clacol_004438</name>
</gene>
<keyword evidence="3" id="KW-1185">Reference proteome</keyword>
<accession>A0AAV5A9G8</accession>
<name>A0AAV5A9G8_9AGAM</name>
<keyword evidence="1" id="KW-0472">Membrane</keyword>
<keyword evidence="1" id="KW-0812">Transmembrane</keyword>
<evidence type="ECO:0000313" key="3">
    <source>
        <dbReference type="Proteomes" id="UP001050691"/>
    </source>
</evidence>
<evidence type="ECO:0000313" key="2">
    <source>
        <dbReference type="EMBL" id="GJJ10212.1"/>
    </source>
</evidence>
<keyword evidence="1" id="KW-1133">Transmembrane helix</keyword>
<protein>
    <submittedName>
        <fullName evidence="2">Uncharacterized protein</fullName>
    </submittedName>
</protein>
<dbReference type="EMBL" id="BPWL01000005">
    <property type="protein sequence ID" value="GJJ10212.1"/>
    <property type="molecule type" value="Genomic_DNA"/>
</dbReference>
<dbReference type="AlphaFoldDB" id="A0AAV5A9G8"/>
<feature type="transmembrane region" description="Helical" evidence="1">
    <location>
        <begin position="54"/>
        <end position="79"/>
    </location>
</feature>
<organism evidence="2 3">
    <name type="scientific">Clathrus columnatus</name>
    <dbReference type="NCBI Taxonomy" id="1419009"/>
    <lineage>
        <taxon>Eukaryota</taxon>
        <taxon>Fungi</taxon>
        <taxon>Dikarya</taxon>
        <taxon>Basidiomycota</taxon>
        <taxon>Agaricomycotina</taxon>
        <taxon>Agaricomycetes</taxon>
        <taxon>Phallomycetidae</taxon>
        <taxon>Phallales</taxon>
        <taxon>Clathraceae</taxon>
        <taxon>Clathrus</taxon>
    </lineage>
</organism>
<reference evidence="2" key="1">
    <citation type="submission" date="2021-10" db="EMBL/GenBank/DDBJ databases">
        <title>De novo Genome Assembly of Clathrus columnatus (Basidiomycota, Fungi) Using Illumina and Nanopore Sequence Data.</title>
        <authorList>
            <person name="Ogiso-Tanaka E."/>
            <person name="Itagaki H."/>
            <person name="Hosoya T."/>
            <person name="Hosaka K."/>
        </authorList>
    </citation>
    <scope>NUCLEOTIDE SEQUENCE</scope>
    <source>
        <strain evidence="2">MO-923</strain>
    </source>
</reference>
<dbReference type="Proteomes" id="UP001050691">
    <property type="component" value="Unassembled WGS sequence"/>
</dbReference>
<evidence type="ECO:0000256" key="1">
    <source>
        <dbReference type="SAM" id="Phobius"/>
    </source>
</evidence>
<proteinExistence type="predicted"/>
<sequence length="200" mass="22268">MNNGTVPGPSVQTVSEDITETSETYVLAFNFGLTNLTGTIRRITQVETYIAGFAYLPTLLLIGNISVILSDSIAFLVVIRQGWGLWKEKRSLRLQSSEDIVTQLLKQARTGKLIGGDITIIQNVLSVLLLCELTLDLRQRNGLNQSAIELPTLNQSFYKNPVQSIQSVFGRLRSNIIAEMGERNDNDQMDVERPGKEEQV</sequence>